<feature type="signal peptide" evidence="2">
    <location>
        <begin position="1"/>
        <end position="35"/>
    </location>
</feature>
<keyword evidence="2" id="KW-0732">Signal</keyword>
<sequence>MPAHATHLNPPRLRLVGGAVAIALVAAPSAGPALAAGPAGPGPRGCPHTRGAADAMFDRDALCRNVESEIGSGHPDLGRALRGSVRGRAHRPPVRMGRPEHGLFPGKARPARPKVPVRPGTPARPGFEQVRPEREPTRHKPIRRQVEIPVAEPPSTDAPAAPHGRRHPEQPASAPTVQGHETATTANGAPGGATPTTVAVILLLAAFALHQRFTRRVPVPRPLARHRRHLAAASRAVLHAAPMPAVEAPPTAPAAAPPAAPADATATASELAHPSGLGVVGPGADGFMRAVLVDLLTRDGPHAKIVLTRGELHRLFGDALTGPLRTAFDARLHVCDLLEEAIEQLELEMLVADAERANPDLSPTGGQSRPVTYWLSTPGEDDDVVVPVIRRGPAHGLVGLVFGTWPHGRTCTVDDSGVLTETGEPDETGGPDAIAVATLSLADALARLREYTEREAWF</sequence>
<keyword evidence="4" id="KW-1185">Reference proteome</keyword>
<comment type="caution">
    <text evidence="3">The sequence shown here is derived from an EMBL/GenBank/DDBJ whole genome shotgun (WGS) entry which is preliminary data.</text>
</comment>
<feature type="region of interest" description="Disordered" evidence="1">
    <location>
        <begin position="247"/>
        <end position="269"/>
    </location>
</feature>
<evidence type="ECO:0000313" key="4">
    <source>
        <dbReference type="Proteomes" id="UP001597063"/>
    </source>
</evidence>
<reference evidence="4" key="1">
    <citation type="journal article" date="2019" name="Int. J. Syst. Evol. Microbiol.">
        <title>The Global Catalogue of Microorganisms (GCM) 10K type strain sequencing project: providing services to taxonomists for standard genome sequencing and annotation.</title>
        <authorList>
            <consortium name="The Broad Institute Genomics Platform"/>
            <consortium name="The Broad Institute Genome Sequencing Center for Infectious Disease"/>
            <person name="Wu L."/>
            <person name="Ma J."/>
        </authorList>
    </citation>
    <scope>NUCLEOTIDE SEQUENCE [LARGE SCALE GENOMIC DNA]</scope>
    <source>
        <strain evidence="4">JCM 9371</strain>
    </source>
</reference>
<accession>A0ABW2XXU7</accession>
<feature type="region of interest" description="Disordered" evidence="1">
    <location>
        <begin position="86"/>
        <end position="191"/>
    </location>
</feature>
<gene>
    <name evidence="3" type="ORF">ACFQZM_42315</name>
</gene>
<protein>
    <submittedName>
        <fullName evidence="3">Uncharacterized protein</fullName>
    </submittedName>
</protein>
<evidence type="ECO:0000256" key="1">
    <source>
        <dbReference type="SAM" id="MobiDB-lite"/>
    </source>
</evidence>
<dbReference type="RefSeq" id="WP_378325715.1">
    <property type="nucleotide sequence ID" value="NZ_JBHTGP010000027.1"/>
</dbReference>
<proteinExistence type="predicted"/>
<feature type="compositionally biased region" description="Low complexity" evidence="1">
    <location>
        <begin position="182"/>
        <end position="191"/>
    </location>
</feature>
<dbReference type="Proteomes" id="UP001597063">
    <property type="component" value="Unassembled WGS sequence"/>
</dbReference>
<evidence type="ECO:0000313" key="3">
    <source>
        <dbReference type="EMBL" id="MFD0691186.1"/>
    </source>
</evidence>
<name>A0ABW2XXU7_9ACTN</name>
<feature type="chain" id="PRO_5046832908" evidence="2">
    <location>
        <begin position="36"/>
        <end position="458"/>
    </location>
</feature>
<feature type="compositionally biased region" description="Pro residues" evidence="1">
    <location>
        <begin position="250"/>
        <end position="260"/>
    </location>
</feature>
<evidence type="ECO:0000256" key="2">
    <source>
        <dbReference type="SAM" id="SignalP"/>
    </source>
</evidence>
<dbReference type="EMBL" id="JBHTGP010000027">
    <property type="protein sequence ID" value="MFD0691186.1"/>
    <property type="molecule type" value="Genomic_DNA"/>
</dbReference>
<organism evidence="3 4">
    <name type="scientific">Actinomadura fibrosa</name>
    <dbReference type="NCBI Taxonomy" id="111802"/>
    <lineage>
        <taxon>Bacteria</taxon>
        <taxon>Bacillati</taxon>
        <taxon>Actinomycetota</taxon>
        <taxon>Actinomycetes</taxon>
        <taxon>Streptosporangiales</taxon>
        <taxon>Thermomonosporaceae</taxon>
        <taxon>Actinomadura</taxon>
    </lineage>
</organism>